<dbReference type="InterPro" id="IPR051966">
    <property type="entry name" value="RPAP3"/>
</dbReference>
<feature type="compositionally biased region" description="Basic and acidic residues" evidence="3">
    <location>
        <begin position="652"/>
        <end position="662"/>
    </location>
</feature>
<dbReference type="PANTHER" id="PTHR46423">
    <property type="entry name" value="RNA POLYMERASE II-ASSOCIATED PROTEIN 3"/>
    <property type="match status" value="1"/>
</dbReference>
<feature type="region of interest" description="Disordered" evidence="3">
    <location>
        <begin position="407"/>
        <end position="457"/>
    </location>
</feature>
<keyword evidence="1" id="KW-0802">TPR repeat</keyword>
<feature type="compositionally biased region" description="Gly residues" evidence="3">
    <location>
        <begin position="747"/>
        <end position="759"/>
    </location>
</feature>
<dbReference type="SMART" id="SM00028">
    <property type="entry name" value="TPR"/>
    <property type="match status" value="2"/>
</dbReference>
<feature type="compositionally biased region" description="Basic and acidic residues" evidence="3">
    <location>
        <begin position="407"/>
        <end position="442"/>
    </location>
</feature>
<evidence type="ECO:0000256" key="3">
    <source>
        <dbReference type="SAM" id="MobiDB-lite"/>
    </source>
</evidence>
<dbReference type="STRING" id="5288.A0A5C5FZ09"/>
<organism evidence="4 5">
    <name type="scientific">Rhodotorula diobovata</name>
    <dbReference type="NCBI Taxonomy" id="5288"/>
    <lineage>
        <taxon>Eukaryota</taxon>
        <taxon>Fungi</taxon>
        <taxon>Dikarya</taxon>
        <taxon>Basidiomycota</taxon>
        <taxon>Pucciniomycotina</taxon>
        <taxon>Microbotryomycetes</taxon>
        <taxon>Sporidiobolales</taxon>
        <taxon>Sporidiobolaceae</taxon>
        <taxon>Rhodotorula</taxon>
    </lineage>
</organism>
<name>A0A5C5FZ09_9BASI</name>
<dbReference type="EMBL" id="SOZI01000046">
    <property type="protein sequence ID" value="TNY21304.1"/>
    <property type="molecule type" value="Genomic_DNA"/>
</dbReference>
<reference evidence="4 5" key="1">
    <citation type="submission" date="2019-03" db="EMBL/GenBank/DDBJ databases">
        <title>Rhodosporidium diobovatum UCD-FST 08-225 genome sequencing, assembly, and annotation.</title>
        <authorList>
            <person name="Fakankun I.U."/>
            <person name="Fristensky B."/>
            <person name="Levin D.B."/>
        </authorList>
    </citation>
    <scope>NUCLEOTIDE SEQUENCE [LARGE SCALE GENOMIC DNA]</scope>
    <source>
        <strain evidence="4 5">UCD-FST 08-225</strain>
    </source>
</reference>
<dbReference type="AlphaFoldDB" id="A0A5C5FZ09"/>
<dbReference type="PANTHER" id="PTHR46423:SF1">
    <property type="entry name" value="RNA POLYMERASE II-ASSOCIATED PROTEIN 3"/>
    <property type="match status" value="1"/>
</dbReference>
<dbReference type="InterPro" id="IPR019734">
    <property type="entry name" value="TPR_rpt"/>
</dbReference>
<feature type="compositionally biased region" description="Low complexity" evidence="3">
    <location>
        <begin position="770"/>
        <end position="781"/>
    </location>
</feature>
<protein>
    <submittedName>
        <fullName evidence="4">Proteophosphoglycan ppg4</fullName>
    </submittedName>
</protein>
<feature type="compositionally biased region" description="Basic and acidic residues" evidence="3">
    <location>
        <begin position="674"/>
        <end position="685"/>
    </location>
</feature>
<feature type="region of interest" description="Disordered" evidence="3">
    <location>
        <begin position="747"/>
        <end position="781"/>
    </location>
</feature>
<feature type="compositionally biased region" description="Low complexity" evidence="3">
    <location>
        <begin position="642"/>
        <end position="651"/>
    </location>
</feature>
<dbReference type="Proteomes" id="UP000311382">
    <property type="component" value="Unassembled WGS sequence"/>
</dbReference>
<feature type="compositionally biased region" description="Low complexity" evidence="3">
    <location>
        <begin position="603"/>
        <end position="614"/>
    </location>
</feature>
<dbReference type="SUPFAM" id="SSF48452">
    <property type="entry name" value="TPR-like"/>
    <property type="match status" value="1"/>
</dbReference>
<keyword evidence="2" id="KW-0175">Coiled coil</keyword>
<comment type="caution">
    <text evidence="4">The sequence shown here is derived from an EMBL/GenBank/DDBJ whole genome shotgun (WGS) entry which is preliminary data.</text>
</comment>
<feature type="region of interest" description="Disordered" evidence="3">
    <location>
        <begin position="479"/>
        <end position="662"/>
    </location>
</feature>
<dbReference type="InterPro" id="IPR011990">
    <property type="entry name" value="TPR-like_helical_dom_sf"/>
</dbReference>
<feature type="compositionally biased region" description="Low complexity" evidence="3">
    <location>
        <begin position="531"/>
        <end position="554"/>
    </location>
</feature>
<evidence type="ECO:0000313" key="5">
    <source>
        <dbReference type="Proteomes" id="UP000311382"/>
    </source>
</evidence>
<feature type="coiled-coil region" evidence="2">
    <location>
        <begin position="305"/>
        <end position="345"/>
    </location>
</feature>
<dbReference type="Gene3D" id="1.25.40.10">
    <property type="entry name" value="Tetratricopeptide repeat domain"/>
    <property type="match status" value="1"/>
</dbReference>
<dbReference type="OrthoDB" id="629492at2759"/>
<dbReference type="GO" id="GO:0101031">
    <property type="term" value="C:protein folding chaperone complex"/>
    <property type="evidence" value="ECO:0007669"/>
    <property type="project" value="TreeGrafter"/>
</dbReference>
<feature type="region of interest" description="Disordered" evidence="3">
    <location>
        <begin position="674"/>
        <end position="728"/>
    </location>
</feature>
<sequence>MSARPPLPFGLGRDPQCAPHRCLSPDTPLPAPGTPLHDQVASALSLLFQTFFSTSLRYLSVSEILDWLETSGTVDAWILSGLEGGRLPDDIASAKNLEFGKEAFRQVIRSALQAENEAWATSLRETGFSSSVSMVYEGLVAQLKPSKTAPLPCLHTLLTPTGLSMLKSAPLKSAFPVCPPRTPPSPAPLLASVRSLIQSGVLRGDVWKSTATWRAQIRKAFATYHAELKSLAEEIVSERSFALEFYIFLENISQPIQLLQLIADDFESEFGPGATRGLLGVGEAGGDNLVSVMDFCAARKPSELLARVKQRVAEKQERERRVKRLDALRGELKGLDTRIRALLLEYRNGGVGAKPGPGVDGGREGEGEGEAVSAPAEADSCIDEMHRLQRELEAALDSRDAVKAEVAELQGKEDEDERARRRERAEKERVLAEAGVRVDQEGKLAPVPPTTADGADAPAVEAPASLGFKLGSSKDLLPLPVASPSPSDPSAPAAARAPFDPFSTHAPRAPPSSAATLGSAKGKARAPYLLTPSSRSRTGDSSTRGAGGQPRARYAPPPPAHRHAIGFGNAVPTLPGAGEREHDAETTVVVQVPPPRRKRAHKAGSSEGSASPSRRGARPRRGVGASRARRETPGSTSRPGSRAGTEGTGADAGERERDADEHCEVCCPACAAEARRAREDSAARDEADEGQVGPKEGARGEGVSQEADVQEEGSAPTSEEARDDETDVQAVPLAETTNVAYAVGVTEGGGAVGGGSGGGAKRKRKKKKGGASAVPTTTKTTTTTPADAIATSAPLPIPPTSLLPGFSPLSRHPPPKCCPPHRCTGVAANYAAWAELDGLLYETILEGFKYELIGALPSPLFLLRDKLAKSFILGGGRMTTDSGEPKEMDSFLTRSSERGMWHSAVHPEIQAWSQRVLAISMQKLVDVLRATLGENICICKLSQHLDILREARHRLELCEQADRQIPIDLPEMDPQAFMKWCHVQLRAKRLAGPEWEGLNRQYIVQDYLLAFSDAFDAAMDRLMLVDPFVLAEDMCTLLEWQGGVRAFDTALRFGRQNIVDEYGTGVELLEGKEEGPPERRPLQAWGRLLELSAEARTKGIAFSRDLAEQEKQRGNDYFAAGEHEKAIVSFTTASIIFPTEPTFPSNCAAARMKIAQYAEAVCDCTLALAEDAKNIKALYRRGTALAMLGHWKSAFVDLKYLERIAPDCQPAKEALSWATQRYNAVKPR</sequence>
<keyword evidence="5" id="KW-1185">Reference proteome</keyword>
<gene>
    <name evidence="4" type="ORF">DMC30DRAFT_416146</name>
</gene>
<feature type="compositionally biased region" description="Basic residues" evidence="3">
    <location>
        <begin position="760"/>
        <end position="769"/>
    </location>
</feature>
<feature type="compositionally biased region" description="Low complexity" evidence="3">
    <location>
        <begin position="490"/>
        <end position="503"/>
    </location>
</feature>
<feature type="region of interest" description="Disordered" evidence="3">
    <location>
        <begin position="352"/>
        <end position="377"/>
    </location>
</feature>
<accession>A0A5C5FZ09</accession>
<evidence type="ECO:0000256" key="2">
    <source>
        <dbReference type="SAM" id="Coils"/>
    </source>
</evidence>
<proteinExistence type="predicted"/>
<evidence type="ECO:0000313" key="4">
    <source>
        <dbReference type="EMBL" id="TNY21304.1"/>
    </source>
</evidence>
<evidence type="ECO:0000256" key="1">
    <source>
        <dbReference type="ARBA" id="ARBA00022803"/>
    </source>
</evidence>